<feature type="compositionally biased region" description="Polar residues" evidence="1">
    <location>
        <begin position="126"/>
        <end position="142"/>
    </location>
</feature>
<evidence type="ECO:0008006" key="5">
    <source>
        <dbReference type="Google" id="ProtNLM"/>
    </source>
</evidence>
<evidence type="ECO:0000313" key="3">
    <source>
        <dbReference type="EMBL" id="ENY70264.1"/>
    </source>
</evidence>
<dbReference type="AlphaFoldDB" id="N9TVX0"/>
<keyword evidence="4" id="KW-1185">Reference proteome</keyword>
<comment type="caution">
    <text evidence="3">The sequence shown here is derived from an EMBL/GenBank/DDBJ whole genome shotgun (WGS) entry which is preliminary data.</text>
</comment>
<gene>
    <name evidence="3" type="ORF">MBVG_0210</name>
</gene>
<name>N9TVX0_9BACT</name>
<feature type="compositionally biased region" description="Basic and acidic residues" evidence="1">
    <location>
        <begin position="26"/>
        <end position="43"/>
    </location>
</feature>
<feature type="chain" id="PRO_5004153111" description="Lipoprotein" evidence="2">
    <location>
        <begin position="22"/>
        <end position="294"/>
    </location>
</feature>
<reference evidence="3 4" key="1">
    <citation type="journal article" date="2013" name="Genome Announc.">
        <title>Draft Genome Sequences of Mycoplasma alkalescens, Mycoplasma arginini, and Mycoplasma bovigenitalium, Three Species with Equivocal Pathogenic Status for Cattle.</title>
        <authorList>
            <person name="Manso-Silvan L."/>
            <person name="Tardy F."/>
            <person name="Baranowski E."/>
            <person name="Barre A."/>
            <person name="Blanchard A."/>
            <person name="Breton M."/>
            <person name="Couture C."/>
            <person name="Citti C."/>
            <person name="Dordet-Frisoni E."/>
            <person name="Dupuy V."/>
            <person name="Gaurivaud P."/>
            <person name="Jacob D."/>
            <person name="Lemaitre C."/>
            <person name="Nikolski M."/>
            <person name="Nouvel L.X."/>
            <person name="Poumarat F."/>
            <person name="Thebault P."/>
            <person name="Theil S."/>
            <person name="Thiaucourt F."/>
            <person name="Sirand-Pugnet P."/>
        </authorList>
    </citation>
    <scope>NUCLEOTIDE SEQUENCE [LARGE SCALE GENOMIC DNA]</scope>
    <source>
        <strain evidence="3 4">51080</strain>
    </source>
</reference>
<evidence type="ECO:0000256" key="2">
    <source>
        <dbReference type="SAM" id="SignalP"/>
    </source>
</evidence>
<evidence type="ECO:0000256" key="1">
    <source>
        <dbReference type="SAM" id="MobiDB-lite"/>
    </source>
</evidence>
<sequence>MMKNKRILILASATTFLPLTAISCTKTKEKEVKKVEEENKNDKVMNPSDQPGAQSSKPGLPGKNGQKDQKPNQGQSGNTNQDGLTKQGQSGNTNQDGLANQGQSGNNQQDGSSANNADNGRVQQDDPMSNQENSNTLKNNPLSDIKEKYKTEYEEAKSLFSDEEDKAQITELESINKTISENSTVQDYETAIKKINELLSKYGLQEDPGDVEQRPLEELKAEFYNLYNKFTELFKMEGYDSGVTELERIGDRIPAHDETTLDYENAIQKLHELIENYGYQEDNTIVDAESSEAI</sequence>
<feature type="compositionally biased region" description="Low complexity" evidence="1">
    <location>
        <begin position="99"/>
        <end position="117"/>
    </location>
</feature>
<accession>N9TVX0</accession>
<feature type="signal peptide" evidence="2">
    <location>
        <begin position="1"/>
        <end position="21"/>
    </location>
</feature>
<keyword evidence="2" id="KW-0732">Signal</keyword>
<dbReference type="Proteomes" id="UP000013220">
    <property type="component" value="Unassembled WGS sequence"/>
</dbReference>
<protein>
    <recommendedName>
        <fullName evidence="5">Lipoprotein</fullName>
    </recommendedName>
</protein>
<evidence type="ECO:0000313" key="4">
    <source>
        <dbReference type="Proteomes" id="UP000013220"/>
    </source>
</evidence>
<proteinExistence type="predicted"/>
<feature type="region of interest" description="Disordered" evidence="1">
    <location>
        <begin position="24"/>
        <end position="145"/>
    </location>
</feature>
<dbReference type="PROSITE" id="PS51257">
    <property type="entry name" value="PROKAR_LIPOPROTEIN"/>
    <property type="match status" value="1"/>
</dbReference>
<feature type="compositionally biased region" description="Polar residues" evidence="1">
    <location>
        <begin position="71"/>
        <end position="98"/>
    </location>
</feature>
<organism evidence="3 4">
    <name type="scientific">Mycoplasmopsis bovigenitalium 51080</name>
    <dbReference type="NCBI Taxonomy" id="1188235"/>
    <lineage>
        <taxon>Bacteria</taxon>
        <taxon>Bacillati</taxon>
        <taxon>Mycoplasmatota</taxon>
        <taxon>Mycoplasmoidales</taxon>
        <taxon>Metamycoplasmataceae</taxon>
        <taxon>Mycoplasmopsis</taxon>
    </lineage>
</organism>
<dbReference type="EMBL" id="AORH01000006">
    <property type="protein sequence ID" value="ENY70264.1"/>
    <property type="molecule type" value="Genomic_DNA"/>
</dbReference>
<dbReference type="PATRIC" id="fig|1188235.3.peg.25"/>
<feature type="compositionally biased region" description="Polar residues" evidence="1">
    <location>
        <begin position="47"/>
        <end position="57"/>
    </location>
</feature>